<protein>
    <submittedName>
        <fullName evidence="1">Phage head-tail connector protein</fullName>
    </submittedName>
</protein>
<reference evidence="1 2" key="1">
    <citation type="submission" date="2020-06" db="EMBL/GenBank/DDBJ databases">
        <title>Altererythrobacter sp. HHU K3-1.</title>
        <authorList>
            <person name="Zhang D."/>
            <person name="Xue H."/>
        </authorList>
    </citation>
    <scope>NUCLEOTIDE SEQUENCE [LARGE SCALE GENOMIC DNA]</scope>
    <source>
        <strain evidence="1 2">HHU K3-1</strain>
    </source>
</reference>
<accession>A0A850GVH0</accession>
<dbReference type="CDD" id="cd08054">
    <property type="entry name" value="gp6"/>
    <property type="match status" value="1"/>
</dbReference>
<name>A0A850GVH0_9SPHN</name>
<gene>
    <name evidence="1" type="ORF">HUV48_00430</name>
</gene>
<dbReference type="AlphaFoldDB" id="A0A850GVH0"/>
<dbReference type="InterPro" id="IPR021146">
    <property type="entry name" value="Phage_gp6-like_head-tail"/>
</dbReference>
<dbReference type="Proteomes" id="UP000561438">
    <property type="component" value="Unassembled WGS sequence"/>
</dbReference>
<dbReference type="Pfam" id="PF05135">
    <property type="entry name" value="Phage_connect_1"/>
    <property type="match status" value="1"/>
</dbReference>
<dbReference type="RefSeq" id="WP_176265814.1">
    <property type="nucleotide sequence ID" value="NZ_JABWGV010000001.1"/>
</dbReference>
<evidence type="ECO:0000313" key="2">
    <source>
        <dbReference type="Proteomes" id="UP000561438"/>
    </source>
</evidence>
<comment type="caution">
    <text evidence="1">The sequence shown here is derived from an EMBL/GenBank/DDBJ whole genome shotgun (WGS) entry which is preliminary data.</text>
</comment>
<keyword evidence="2" id="KW-1185">Reference proteome</keyword>
<sequence length="173" mass="19235">MALPVSLDDAKRQLKFTDASQDELVADYILDAASWVEEYTGHLLEPREITERFASFTRLRLSGWPIVGGPVAVKTLTSTGETVVDGAWLYAVSRPGSVLPASGTHWPRLLDGEMVEVSYTAGYADPADVPRNFRRAMLLLITAYETDREGGEVFQKAEATAKRLCRQKKPYRV</sequence>
<proteinExistence type="predicted"/>
<organism evidence="1 2">
    <name type="scientific">Qipengyuania atrilutea</name>
    <dbReference type="NCBI Taxonomy" id="2744473"/>
    <lineage>
        <taxon>Bacteria</taxon>
        <taxon>Pseudomonadati</taxon>
        <taxon>Pseudomonadota</taxon>
        <taxon>Alphaproteobacteria</taxon>
        <taxon>Sphingomonadales</taxon>
        <taxon>Erythrobacteraceae</taxon>
        <taxon>Qipengyuania</taxon>
    </lineage>
</organism>
<dbReference type="Gene3D" id="1.10.3230.30">
    <property type="entry name" value="Phage gp6-like head-tail connector protein"/>
    <property type="match status" value="1"/>
</dbReference>
<evidence type="ECO:0000313" key="1">
    <source>
        <dbReference type="EMBL" id="NVD43481.1"/>
    </source>
</evidence>
<dbReference type="EMBL" id="JABWGV010000001">
    <property type="protein sequence ID" value="NVD43481.1"/>
    <property type="molecule type" value="Genomic_DNA"/>
</dbReference>